<dbReference type="GO" id="GO:0009418">
    <property type="term" value="C:pilus shaft"/>
    <property type="evidence" value="ECO:0007669"/>
    <property type="project" value="InterPro"/>
</dbReference>
<dbReference type="EMBL" id="QSCF01000009">
    <property type="protein sequence ID" value="RGX79496.1"/>
    <property type="molecule type" value="Genomic_DNA"/>
</dbReference>
<dbReference type="AlphaFoldDB" id="A0A413H7C9"/>
<proteinExistence type="predicted"/>
<feature type="region of interest" description="Disordered" evidence="1">
    <location>
        <begin position="624"/>
        <end position="643"/>
    </location>
</feature>
<protein>
    <recommendedName>
        <fullName evidence="3">Minor fimbrium subunit Mfa1 C-terminal domain-containing protein</fullName>
    </recommendedName>
</protein>
<dbReference type="PROSITE" id="PS51257">
    <property type="entry name" value="PROKAR_LIPOPROTEIN"/>
    <property type="match status" value="1"/>
</dbReference>
<gene>
    <name evidence="4" type="ORF">DXA68_07400</name>
</gene>
<dbReference type="NCBIfam" id="NF038041">
    <property type="entry name" value="fim_Mfa1_fam"/>
    <property type="match status" value="1"/>
</dbReference>
<evidence type="ECO:0000256" key="2">
    <source>
        <dbReference type="SAM" id="SignalP"/>
    </source>
</evidence>
<feature type="compositionally biased region" description="Basic and acidic residues" evidence="1">
    <location>
        <begin position="627"/>
        <end position="638"/>
    </location>
</feature>
<sequence length="667" mass="73992">MKKKFWSNFFMGILAMGFIAGCSSDEWEEGGNTPNPDLEDAVYMNVQVQLPVAGAGTRSNTKPEGGSSDGTEVGKPDENKVKRVLLVMANKDNNKIVCYGANNIEDGKSESSIIGSIHKINKTVLAKYYEDNGTNGTLSERTVKVYVFCNPTTTLEKIVADDVDGTWINATAEIHETYNEQNQSDITGADGAAIWGGSDHKNGFLMSNAGATEKDIPGNIKDWDVYQSADKAFNLSGPNNANTENEINNSGSIKVERSVARFDFRDGSPVGNFTYTLIEETEVEGGKKPIIQIQLKRMGLVNMSKHFYYLRRVSNDGKNDGSFVGGTETNENYVVDTDADEKSAANLDNFQFGDYFNFCLGSGVGKDWTINADARNGWYNSLMSDVVKGDEDDWENPEKNKYHIWRYVTENTIPAAGDGQIYQKNGVSTGIVFKGKIVVPENTTSEKHQTLIDAIKNATGDSDKDPILYAYGSNLFVSWTEVRAYAIANKEADKVFYETVFGTNFTKTPVAAQEAKGDTPAVEAVYSDDTNSPDYAWNAWHNTKETNPETVKSLLLAFKKKATGALFTLYQSSIDGEDAGYYCYYYYWNRHNDNQDLSVMGPMEFAVVRNNVYKLAVTNIKQLGHPRIPENDPDPKDPDDPDESSDIYITLSVEVLPWTVRVNNIEF</sequence>
<keyword evidence="2" id="KW-0732">Signal</keyword>
<evidence type="ECO:0000256" key="1">
    <source>
        <dbReference type="SAM" id="MobiDB-lite"/>
    </source>
</evidence>
<dbReference type="InterPro" id="IPR029140">
    <property type="entry name" value="Mfa1_C"/>
</dbReference>
<reference evidence="4 5" key="1">
    <citation type="submission" date="2018-08" db="EMBL/GenBank/DDBJ databases">
        <title>A genome reference for cultivated species of the human gut microbiota.</title>
        <authorList>
            <person name="Zou Y."/>
            <person name="Xue W."/>
            <person name="Luo G."/>
        </authorList>
    </citation>
    <scope>NUCLEOTIDE SEQUENCE [LARGE SCALE GENOMIC DNA]</scope>
    <source>
        <strain evidence="4 5">OF03-9BH</strain>
    </source>
</reference>
<feature type="region of interest" description="Disordered" evidence="1">
    <location>
        <begin position="53"/>
        <end position="76"/>
    </location>
</feature>
<dbReference type="Gene3D" id="2.60.40.2580">
    <property type="match status" value="1"/>
</dbReference>
<dbReference type="Pfam" id="PF15495">
    <property type="entry name" value="Fimbrillin_C"/>
    <property type="match status" value="1"/>
</dbReference>
<evidence type="ECO:0000259" key="3">
    <source>
        <dbReference type="Pfam" id="PF15495"/>
    </source>
</evidence>
<dbReference type="Gene3D" id="2.60.40.3690">
    <property type="match status" value="2"/>
</dbReference>
<feature type="chain" id="PRO_5019033554" description="Minor fimbrium subunit Mfa1 C-terminal domain-containing protein" evidence="2">
    <location>
        <begin position="21"/>
        <end position="667"/>
    </location>
</feature>
<accession>A0A413H7C9</accession>
<dbReference type="InterPro" id="IPR047786">
    <property type="entry name" value="Mfa1_fim"/>
</dbReference>
<feature type="domain" description="Minor fimbrium subunit Mfa1 C-terminal" evidence="3">
    <location>
        <begin position="583"/>
        <end position="664"/>
    </location>
</feature>
<comment type="caution">
    <text evidence="4">The sequence shown here is derived from an EMBL/GenBank/DDBJ whole genome shotgun (WGS) entry which is preliminary data.</text>
</comment>
<dbReference type="Proteomes" id="UP000286075">
    <property type="component" value="Unassembled WGS sequence"/>
</dbReference>
<dbReference type="OrthoDB" id="1095847at2"/>
<dbReference type="RefSeq" id="WP_117987038.1">
    <property type="nucleotide sequence ID" value="NZ_CABMFG010000009.1"/>
</dbReference>
<feature type="signal peptide" evidence="2">
    <location>
        <begin position="1"/>
        <end position="20"/>
    </location>
</feature>
<evidence type="ECO:0000313" key="4">
    <source>
        <dbReference type="EMBL" id="RGX79496.1"/>
    </source>
</evidence>
<name>A0A413H7C9_9BACE</name>
<evidence type="ECO:0000313" key="5">
    <source>
        <dbReference type="Proteomes" id="UP000286075"/>
    </source>
</evidence>
<organism evidence="4 5">
    <name type="scientific">Bacteroides stercorirosoris</name>
    <dbReference type="NCBI Taxonomy" id="871324"/>
    <lineage>
        <taxon>Bacteria</taxon>
        <taxon>Pseudomonadati</taxon>
        <taxon>Bacteroidota</taxon>
        <taxon>Bacteroidia</taxon>
        <taxon>Bacteroidales</taxon>
        <taxon>Bacteroidaceae</taxon>
        <taxon>Bacteroides</taxon>
    </lineage>
</organism>